<comment type="caution">
    <text evidence="1">The sequence shown here is derived from an EMBL/GenBank/DDBJ whole genome shotgun (WGS) entry which is preliminary data.</text>
</comment>
<name>A0A4C1ZSE8_EUMVA</name>
<sequence length="71" mass="7936">MLIEPDSIELVEPQSSYELSSAYAHPRLRNVNDDILEQLTSTAQVEGAGEGWVVNRVRAARLDGDQFPHSR</sequence>
<keyword evidence="2" id="KW-1185">Reference proteome</keyword>
<protein>
    <submittedName>
        <fullName evidence="1">Uncharacterized protein</fullName>
    </submittedName>
</protein>
<evidence type="ECO:0000313" key="1">
    <source>
        <dbReference type="EMBL" id="GBP90890.1"/>
    </source>
</evidence>
<gene>
    <name evidence="1" type="ORF">EVAR_66349_1</name>
</gene>
<dbReference type="Proteomes" id="UP000299102">
    <property type="component" value="Unassembled WGS sequence"/>
</dbReference>
<evidence type="ECO:0000313" key="2">
    <source>
        <dbReference type="Proteomes" id="UP000299102"/>
    </source>
</evidence>
<proteinExistence type="predicted"/>
<accession>A0A4C1ZSE8</accession>
<dbReference type="EMBL" id="BGZK01002123">
    <property type="protein sequence ID" value="GBP90890.1"/>
    <property type="molecule type" value="Genomic_DNA"/>
</dbReference>
<reference evidence="1 2" key="1">
    <citation type="journal article" date="2019" name="Commun. Biol.">
        <title>The bagworm genome reveals a unique fibroin gene that provides high tensile strength.</title>
        <authorList>
            <person name="Kono N."/>
            <person name="Nakamura H."/>
            <person name="Ohtoshi R."/>
            <person name="Tomita M."/>
            <person name="Numata K."/>
            <person name="Arakawa K."/>
        </authorList>
    </citation>
    <scope>NUCLEOTIDE SEQUENCE [LARGE SCALE GENOMIC DNA]</scope>
</reference>
<dbReference type="AlphaFoldDB" id="A0A4C1ZSE8"/>
<feature type="non-terminal residue" evidence="1">
    <location>
        <position position="71"/>
    </location>
</feature>
<organism evidence="1 2">
    <name type="scientific">Eumeta variegata</name>
    <name type="common">Bagworm moth</name>
    <name type="synonym">Eumeta japonica</name>
    <dbReference type="NCBI Taxonomy" id="151549"/>
    <lineage>
        <taxon>Eukaryota</taxon>
        <taxon>Metazoa</taxon>
        <taxon>Ecdysozoa</taxon>
        <taxon>Arthropoda</taxon>
        <taxon>Hexapoda</taxon>
        <taxon>Insecta</taxon>
        <taxon>Pterygota</taxon>
        <taxon>Neoptera</taxon>
        <taxon>Endopterygota</taxon>
        <taxon>Lepidoptera</taxon>
        <taxon>Glossata</taxon>
        <taxon>Ditrysia</taxon>
        <taxon>Tineoidea</taxon>
        <taxon>Psychidae</taxon>
        <taxon>Oiketicinae</taxon>
        <taxon>Eumeta</taxon>
    </lineage>
</organism>